<protein>
    <submittedName>
        <fullName evidence="1">Uncharacterized protein</fullName>
    </submittedName>
</protein>
<dbReference type="Proteomes" id="UP000641588">
    <property type="component" value="Unassembled WGS sequence"/>
</dbReference>
<proteinExistence type="predicted"/>
<name>A0A972GQU1_9BACL</name>
<dbReference type="AlphaFoldDB" id="A0A972GQU1"/>
<keyword evidence="2" id="KW-1185">Reference proteome</keyword>
<evidence type="ECO:0000313" key="1">
    <source>
        <dbReference type="EMBL" id="NOU92729.1"/>
    </source>
</evidence>
<reference evidence="1" key="1">
    <citation type="submission" date="2019-10" db="EMBL/GenBank/DDBJ databases">
        <title>Description of Paenibacillus glebae sp. nov.</title>
        <authorList>
            <person name="Carlier A."/>
            <person name="Qi S."/>
        </authorList>
    </citation>
    <scope>NUCLEOTIDE SEQUENCE</scope>
    <source>
        <strain evidence="1">LMG 31456</strain>
    </source>
</reference>
<gene>
    <name evidence="1" type="ORF">GC093_05730</name>
</gene>
<dbReference type="EMBL" id="WHOD01000022">
    <property type="protein sequence ID" value="NOU92729.1"/>
    <property type="molecule type" value="Genomic_DNA"/>
</dbReference>
<dbReference type="RefSeq" id="WP_171650932.1">
    <property type="nucleotide sequence ID" value="NZ_WHOD01000022.1"/>
</dbReference>
<organism evidence="1 2">
    <name type="scientific">Paenibacillus foliorum</name>
    <dbReference type="NCBI Taxonomy" id="2654974"/>
    <lineage>
        <taxon>Bacteria</taxon>
        <taxon>Bacillati</taxon>
        <taxon>Bacillota</taxon>
        <taxon>Bacilli</taxon>
        <taxon>Bacillales</taxon>
        <taxon>Paenibacillaceae</taxon>
        <taxon>Paenibacillus</taxon>
    </lineage>
</organism>
<comment type="caution">
    <text evidence="1">The sequence shown here is derived from an EMBL/GenBank/DDBJ whole genome shotgun (WGS) entry which is preliminary data.</text>
</comment>
<sequence length="66" mass="7509">MANQQQRWNLKLKKSNSYLGTVYLGEPLPLVEDVIMIGDKKYSIIEIIPGTTHDSSDVFVEEAKKK</sequence>
<evidence type="ECO:0000313" key="2">
    <source>
        <dbReference type="Proteomes" id="UP000641588"/>
    </source>
</evidence>
<accession>A0A972GQU1</accession>